<dbReference type="AlphaFoldDB" id="A0A367JL96"/>
<gene>
    <name evidence="1" type="ORF">CU098_009703</name>
</gene>
<name>A0A367JL96_RHIST</name>
<dbReference type="EMBL" id="PJQM01003123">
    <property type="protein sequence ID" value="RCH90639.1"/>
    <property type="molecule type" value="Genomic_DNA"/>
</dbReference>
<reference evidence="1 2" key="1">
    <citation type="journal article" date="2018" name="G3 (Bethesda)">
        <title>Phylogenetic and Phylogenomic Definition of Rhizopus Species.</title>
        <authorList>
            <person name="Gryganskyi A.P."/>
            <person name="Golan J."/>
            <person name="Dolatabadi S."/>
            <person name="Mondo S."/>
            <person name="Robb S."/>
            <person name="Idnurm A."/>
            <person name="Muszewska A."/>
            <person name="Steczkiewicz K."/>
            <person name="Masonjones S."/>
            <person name="Liao H.L."/>
            <person name="Gajdeczka M.T."/>
            <person name="Anike F."/>
            <person name="Vuek A."/>
            <person name="Anishchenko I.M."/>
            <person name="Voigt K."/>
            <person name="de Hoog G.S."/>
            <person name="Smith M.E."/>
            <person name="Heitman J."/>
            <person name="Vilgalys R."/>
            <person name="Stajich J.E."/>
        </authorList>
    </citation>
    <scope>NUCLEOTIDE SEQUENCE [LARGE SCALE GENOMIC DNA]</scope>
    <source>
        <strain evidence="1 2">LSU 92-RS-03</strain>
    </source>
</reference>
<sequence length="348" mass="41272">MTEENLQEKVELLYSSWNINPLSITFELNEPVDFGKIRSQVSPFDITVYRPDKQKEKKDYTTEELMEHGTKLMDASLYQYIHNKNWVSFSQKTQGSQINSPSDIGEALFCVFHFFLQNGSTLSSDSIKQEKIPKFIRNVVKNPKPLYEYSKTLASFDITRLDKSWFKRIRLYGIPPLIKRRLTLGALGHRILDIFRIFEPENFRYSGYRESYYNLLSCGRMGPYWDIFPWDSDFVVPKWFRDVEHQMIVFVFQIYTNAQIEKMEEYGLFSILHGRKYKRQNFEMKFDFCSFTHLLKNYVFKNDIISQPEEKVLSSKLIFPLFLRDPLAEKSGSKKNYGIMKAYVSFDP</sequence>
<evidence type="ECO:0000313" key="2">
    <source>
        <dbReference type="Proteomes" id="UP000253551"/>
    </source>
</evidence>
<keyword evidence="2" id="KW-1185">Reference proteome</keyword>
<dbReference type="STRING" id="4846.A0A367JL96"/>
<proteinExistence type="predicted"/>
<accession>A0A367JL96</accession>
<dbReference type="Proteomes" id="UP000253551">
    <property type="component" value="Unassembled WGS sequence"/>
</dbReference>
<organism evidence="1 2">
    <name type="scientific">Rhizopus stolonifer</name>
    <name type="common">Rhizopus nigricans</name>
    <dbReference type="NCBI Taxonomy" id="4846"/>
    <lineage>
        <taxon>Eukaryota</taxon>
        <taxon>Fungi</taxon>
        <taxon>Fungi incertae sedis</taxon>
        <taxon>Mucoromycota</taxon>
        <taxon>Mucoromycotina</taxon>
        <taxon>Mucoromycetes</taxon>
        <taxon>Mucorales</taxon>
        <taxon>Mucorineae</taxon>
        <taxon>Rhizopodaceae</taxon>
        <taxon>Rhizopus</taxon>
    </lineage>
</organism>
<protein>
    <submittedName>
        <fullName evidence="1">Uncharacterized protein</fullName>
    </submittedName>
</protein>
<evidence type="ECO:0000313" key="1">
    <source>
        <dbReference type="EMBL" id="RCH90639.1"/>
    </source>
</evidence>
<comment type="caution">
    <text evidence="1">The sequence shown here is derived from an EMBL/GenBank/DDBJ whole genome shotgun (WGS) entry which is preliminary data.</text>
</comment>